<reference evidence="1" key="1">
    <citation type="submission" date="2022-02" db="EMBL/GenBank/DDBJ databases">
        <title>Vibrio sp. nov, a new bacterium isolated from seawater.</title>
        <authorList>
            <person name="Yuan Y."/>
        </authorList>
    </citation>
    <scope>NUCLEOTIDE SEQUENCE</scope>
    <source>
        <strain evidence="1">ZSDZ65</strain>
    </source>
</reference>
<dbReference type="InterPro" id="IPR016876">
    <property type="entry name" value="UCP028234"/>
</dbReference>
<dbReference type="InterPro" id="IPR029063">
    <property type="entry name" value="SAM-dependent_MTases_sf"/>
</dbReference>
<dbReference type="RefSeq" id="WP_265674013.1">
    <property type="nucleotide sequence ID" value="NZ_JAKRRY010000005.1"/>
</dbReference>
<dbReference type="Pfam" id="PF12847">
    <property type="entry name" value="Methyltransf_18"/>
    <property type="match status" value="1"/>
</dbReference>
<sequence length="235" mass="26929">MKLSNRLSQIDHMIASNYTHIWDCCCDHGFLGAALLDRNAAKHIHFVDIVPKLMTALEDKLEQFYATCPATYYVHCIDVATLPLSEYKGKHLVVIAGVGGDLMMKFVSGLCQRYPQLDIDFLLCPVHHQYALRQTLIKNNLRLLRESLVEDNRRFYEVMLVTTNPEQGDIISSVGKEFWQTTSSEQTETATNYLDNTLRHYERIQRGGRSDVTNILQDYRQISVCDKQGALKANR</sequence>
<dbReference type="EMBL" id="JAKRRY010000005">
    <property type="protein sequence ID" value="MCW8345604.1"/>
    <property type="molecule type" value="Genomic_DNA"/>
</dbReference>
<dbReference type="PIRSF" id="PIRSF028234">
    <property type="entry name" value="UCP028234"/>
    <property type="match status" value="1"/>
</dbReference>
<accession>A0A9X3HVT6</accession>
<name>A0A9X3HVT6_9VIBR</name>
<evidence type="ECO:0000313" key="1">
    <source>
        <dbReference type="EMBL" id="MCW8345604.1"/>
    </source>
</evidence>
<protein>
    <submittedName>
        <fullName evidence="1">tRNA (Adenine(22)-N(1))-methyltransferase TrmK</fullName>
    </submittedName>
</protein>
<dbReference type="FunFam" id="3.40.50.150:FF:000442">
    <property type="entry name" value="tRNA (Adenine22-N1)-methyltransferase TrmK"/>
    <property type="match status" value="1"/>
</dbReference>
<dbReference type="SUPFAM" id="SSF53335">
    <property type="entry name" value="S-adenosyl-L-methionine-dependent methyltransferases"/>
    <property type="match status" value="1"/>
</dbReference>
<evidence type="ECO:0000313" key="2">
    <source>
        <dbReference type="Proteomes" id="UP001155587"/>
    </source>
</evidence>
<dbReference type="PANTHER" id="PTHR38451">
    <property type="entry name" value="TRNA (ADENINE(22)-N(1))-METHYLTRANSFERASE"/>
    <property type="match status" value="1"/>
</dbReference>
<keyword evidence="2" id="KW-1185">Reference proteome</keyword>
<dbReference type="Gene3D" id="3.40.50.150">
    <property type="entry name" value="Vaccinia Virus protein VP39"/>
    <property type="match status" value="1"/>
</dbReference>
<comment type="caution">
    <text evidence="1">The sequence shown here is derived from an EMBL/GenBank/DDBJ whole genome shotgun (WGS) entry which is preliminary data.</text>
</comment>
<dbReference type="Proteomes" id="UP001155587">
    <property type="component" value="Unassembled WGS sequence"/>
</dbReference>
<organism evidence="1 2">
    <name type="scientific">Vibrio qingdaonensis</name>
    <dbReference type="NCBI Taxonomy" id="2829491"/>
    <lineage>
        <taxon>Bacteria</taxon>
        <taxon>Pseudomonadati</taxon>
        <taxon>Pseudomonadota</taxon>
        <taxon>Gammaproteobacteria</taxon>
        <taxon>Vibrionales</taxon>
        <taxon>Vibrionaceae</taxon>
        <taxon>Vibrio</taxon>
    </lineage>
</organism>
<gene>
    <name evidence="1" type="ORF">MD535_06220</name>
</gene>
<dbReference type="PANTHER" id="PTHR38451:SF1">
    <property type="entry name" value="TRNA (ADENINE(22)-N(1))-METHYLTRANSFERASE"/>
    <property type="match status" value="1"/>
</dbReference>
<dbReference type="AlphaFoldDB" id="A0A9X3HVT6"/>
<proteinExistence type="predicted"/>